<gene>
    <name evidence="2" type="ORF">Ahu01nite_014420</name>
</gene>
<protein>
    <submittedName>
        <fullName evidence="2">Uncharacterized protein</fullName>
    </submittedName>
</protein>
<comment type="caution">
    <text evidence="2">The sequence shown here is derived from an EMBL/GenBank/DDBJ whole genome shotgun (WGS) entry which is preliminary data.</text>
</comment>
<evidence type="ECO:0000313" key="2">
    <source>
        <dbReference type="EMBL" id="GIE18340.1"/>
    </source>
</evidence>
<accession>A0ABQ3ZIB9</accession>
<keyword evidence="3" id="KW-1185">Reference proteome</keyword>
<sequence length="74" mass="7967">MDKFKARYETLGFNDVASLKDGTMWPTAFALPELTDEDVARIGALIKKAAGQEGRQGRISSRVRKGGRARGAAG</sequence>
<evidence type="ECO:0000313" key="3">
    <source>
        <dbReference type="Proteomes" id="UP000603200"/>
    </source>
</evidence>
<proteinExistence type="predicted"/>
<evidence type="ECO:0000256" key="1">
    <source>
        <dbReference type="SAM" id="MobiDB-lite"/>
    </source>
</evidence>
<reference evidence="2 3" key="1">
    <citation type="submission" date="2021-01" db="EMBL/GenBank/DDBJ databases">
        <title>Whole genome shotgun sequence of Actinoplanes humidus NBRC 14915.</title>
        <authorList>
            <person name="Komaki H."/>
            <person name="Tamura T."/>
        </authorList>
    </citation>
    <scope>NUCLEOTIDE SEQUENCE [LARGE SCALE GENOMIC DNA]</scope>
    <source>
        <strain evidence="2 3">NBRC 14915</strain>
    </source>
</reference>
<organism evidence="2 3">
    <name type="scientific">Winogradskya humida</name>
    <dbReference type="NCBI Taxonomy" id="113566"/>
    <lineage>
        <taxon>Bacteria</taxon>
        <taxon>Bacillati</taxon>
        <taxon>Actinomycetota</taxon>
        <taxon>Actinomycetes</taxon>
        <taxon>Micromonosporales</taxon>
        <taxon>Micromonosporaceae</taxon>
        <taxon>Winogradskya</taxon>
    </lineage>
</organism>
<dbReference type="Proteomes" id="UP000603200">
    <property type="component" value="Unassembled WGS sequence"/>
</dbReference>
<feature type="region of interest" description="Disordered" evidence="1">
    <location>
        <begin position="53"/>
        <end position="74"/>
    </location>
</feature>
<dbReference type="RefSeq" id="WP_203835613.1">
    <property type="nucleotide sequence ID" value="NZ_BAAATV010000004.1"/>
</dbReference>
<dbReference type="EMBL" id="BOMN01000018">
    <property type="protein sequence ID" value="GIE18340.1"/>
    <property type="molecule type" value="Genomic_DNA"/>
</dbReference>
<name>A0ABQ3ZIB9_9ACTN</name>